<keyword evidence="2" id="KW-1185">Reference proteome</keyword>
<evidence type="ECO:0000313" key="1">
    <source>
        <dbReference type="EMBL" id="KAF4442921.1"/>
    </source>
</evidence>
<name>A0A8H4NSR7_9HYPO</name>
<comment type="caution">
    <text evidence="1">The sequence shown here is derived from an EMBL/GenBank/DDBJ whole genome shotgun (WGS) entry which is preliminary data.</text>
</comment>
<dbReference type="EMBL" id="JAADYS010003754">
    <property type="protein sequence ID" value="KAF4442921.1"/>
    <property type="molecule type" value="Genomic_DNA"/>
</dbReference>
<proteinExistence type="predicted"/>
<sequence length="287" mass="31441">MIPLLFHEPGSTPAGLADVPGATFRFKVWPSQSQGLRKPPKTSARTVRSAFNVPELRPAPAQLARGQGCTISSASATMFGTQSENGITKNKQVAILRRPKAPRLQAQLDTKATTLKHGTLGNGVKLFSPAAPPDQQAPRNRNSSSVHEWHFVPGLQSSAPKLRPSTWQFHSWVNRRSRCQWCHLEPTLLGRTLEPCFIVLATLGSPQSPLMRMRVAGCESKASWPVAGTPAQWGLRLANLPGRSWPKMRVVTCFSTNGRTHELSRLVSFSSSILLFSGVSTRHRATQ</sequence>
<organism evidence="1 2">
    <name type="scientific">Fusarium albosuccineum</name>
    <dbReference type="NCBI Taxonomy" id="1237068"/>
    <lineage>
        <taxon>Eukaryota</taxon>
        <taxon>Fungi</taxon>
        <taxon>Dikarya</taxon>
        <taxon>Ascomycota</taxon>
        <taxon>Pezizomycotina</taxon>
        <taxon>Sordariomycetes</taxon>
        <taxon>Hypocreomycetidae</taxon>
        <taxon>Hypocreales</taxon>
        <taxon>Nectriaceae</taxon>
        <taxon>Fusarium</taxon>
        <taxon>Fusarium decemcellulare species complex</taxon>
    </lineage>
</organism>
<accession>A0A8H4NSR7</accession>
<reference evidence="1 2" key="1">
    <citation type="submission" date="2020-01" db="EMBL/GenBank/DDBJ databases">
        <title>Identification and distribution of gene clusters putatively required for synthesis of sphingolipid metabolism inhibitors in phylogenetically diverse species of the filamentous fungus Fusarium.</title>
        <authorList>
            <person name="Kim H.-S."/>
            <person name="Busman M."/>
            <person name="Brown D.W."/>
            <person name="Divon H."/>
            <person name="Uhlig S."/>
            <person name="Proctor R.H."/>
        </authorList>
    </citation>
    <scope>NUCLEOTIDE SEQUENCE [LARGE SCALE GENOMIC DNA]</scope>
    <source>
        <strain evidence="1 2">NRRL 20459</strain>
    </source>
</reference>
<evidence type="ECO:0000313" key="2">
    <source>
        <dbReference type="Proteomes" id="UP000554235"/>
    </source>
</evidence>
<gene>
    <name evidence="1" type="ORF">FALBO_17277</name>
</gene>
<dbReference type="Proteomes" id="UP000554235">
    <property type="component" value="Unassembled WGS sequence"/>
</dbReference>
<dbReference type="AlphaFoldDB" id="A0A8H4NSR7"/>
<protein>
    <submittedName>
        <fullName evidence="1">Uncharacterized protein</fullName>
    </submittedName>
</protein>